<feature type="non-terminal residue" evidence="1">
    <location>
        <position position="46"/>
    </location>
</feature>
<accession>B7B629</accession>
<dbReference type="Proteomes" id="UP000005510">
    <property type="component" value="Unassembled WGS sequence"/>
</dbReference>
<reference evidence="1 2" key="1">
    <citation type="submission" date="2008-10" db="EMBL/GenBank/DDBJ databases">
        <title>Draft genome sequence of Parabacteroides johnsonii (DSM 18315).</title>
        <authorList>
            <person name="Sudarsanam P."/>
            <person name="Ley R."/>
            <person name="Guruge J."/>
            <person name="Turnbaugh P.J."/>
            <person name="Mahowald M."/>
            <person name="Liep D."/>
            <person name="Gordon J."/>
        </authorList>
    </citation>
    <scope>NUCLEOTIDE SEQUENCE [LARGE SCALE GENOMIC DNA]</scope>
    <source>
        <strain evidence="1 2">DSM 18315</strain>
    </source>
</reference>
<dbReference type="AlphaFoldDB" id="B7B629"/>
<proteinExistence type="predicted"/>
<comment type="caution">
    <text evidence="1">The sequence shown here is derived from an EMBL/GenBank/DDBJ whole genome shotgun (WGS) entry which is preliminary data.</text>
</comment>
<dbReference type="STRING" id="537006.PRABACTJOHN_00473"/>
<dbReference type="HOGENOM" id="CLU_3193143_0_0_10"/>
<evidence type="ECO:0000313" key="2">
    <source>
        <dbReference type="Proteomes" id="UP000005510"/>
    </source>
</evidence>
<name>B7B629_9BACT</name>
<organism evidence="1 2">
    <name type="scientific">Parabacteroides johnsonii DSM 18315</name>
    <dbReference type="NCBI Taxonomy" id="537006"/>
    <lineage>
        <taxon>Bacteria</taxon>
        <taxon>Pseudomonadati</taxon>
        <taxon>Bacteroidota</taxon>
        <taxon>Bacteroidia</taxon>
        <taxon>Bacteroidales</taxon>
        <taxon>Tannerellaceae</taxon>
        <taxon>Parabacteroides</taxon>
    </lineage>
</organism>
<gene>
    <name evidence="1" type="ORF">PRABACTJOHN_00473</name>
</gene>
<evidence type="ECO:0000313" key="1">
    <source>
        <dbReference type="EMBL" id="EEC98111.1"/>
    </source>
</evidence>
<protein>
    <submittedName>
        <fullName evidence="1">Uncharacterized protein</fullName>
    </submittedName>
</protein>
<reference evidence="1 2" key="2">
    <citation type="submission" date="2008-10" db="EMBL/GenBank/DDBJ databases">
        <authorList>
            <person name="Fulton L."/>
            <person name="Clifton S."/>
            <person name="Fulton B."/>
            <person name="Xu J."/>
            <person name="Minx P."/>
            <person name="Pepin K.H."/>
            <person name="Johnson M."/>
            <person name="Bhonagiri V."/>
            <person name="Nash W.E."/>
            <person name="Mardis E.R."/>
            <person name="Wilson R.K."/>
        </authorList>
    </citation>
    <scope>NUCLEOTIDE SEQUENCE [LARGE SCALE GENOMIC DNA]</scope>
    <source>
        <strain evidence="1 2">DSM 18315</strain>
    </source>
</reference>
<sequence length="46" mass="5369">MSNKHLFSTLLACFLLQGNLQNIQAQDYPANPLEKEGYRLIFHDEF</sequence>
<dbReference type="EMBL" id="ABYH01000038">
    <property type="protein sequence ID" value="EEC98111.1"/>
    <property type="molecule type" value="Genomic_DNA"/>
</dbReference>